<evidence type="ECO:0000256" key="5">
    <source>
        <dbReference type="ARBA" id="ARBA00023121"/>
    </source>
</evidence>
<protein>
    <submittedName>
        <fullName evidence="10">Bacterial dnaA family protein</fullName>
    </submittedName>
</protein>
<keyword evidence="5" id="KW-0446">Lipid-binding</keyword>
<dbReference type="OrthoDB" id="9807019at2"/>
<dbReference type="PROSITE" id="PS01008">
    <property type="entry name" value="DNAA"/>
    <property type="match status" value="1"/>
</dbReference>
<keyword evidence="3" id="KW-0547">Nucleotide-binding</keyword>
<dbReference type="EMBL" id="OMOF01000025">
    <property type="protein sequence ID" value="SPF33160.1"/>
    <property type="molecule type" value="Genomic_DNA"/>
</dbReference>
<keyword evidence="6" id="KW-0238">DNA-binding</keyword>
<dbReference type="SMART" id="SM00382">
    <property type="entry name" value="AAA"/>
    <property type="match status" value="1"/>
</dbReference>
<dbReference type="InterPro" id="IPR013317">
    <property type="entry name" value="DnaA_dom"/>
</dbReference>
<accession>A0A2U3K0U2</accession>
<dbReference type="GO" id="GO:0005524">
    <property type="term" value="F:ATP binding"/>
    <property type="evidence" value="ECO:0007669"/>
    <property type="project" value="UniProtKB-KW"/>
</dbReference>
<dbReference type="InterPro" id="IPR010921">
    <property type="entry name" value="Trp_repressor/repl_initiator"/>
</dbReference>
<proteinExistence type="inferred from homology"/>
<dbReference type="PRINTS" id="PR00051">
    <property type="entry name" value="DNAA"/>
</dbReference>
<feature type="domain" description="AAA+ ATPase" evidence="8">
    <location>
        <begin position="24"/>
        <end position="155"/>
    </location>
</feature>
<dbReference type="GO" id="GO:0005886">
    <property type="term" value="C:plasma membrane"/>
    <property type="evidence" value="ECO:0007669"/>
    <property type="project" value="TreeGrafter"/>
</dbReference>
<dbReference type="InterPro" id="IPR013159">
    <property type="entry name" value="DnaA_C"/>
</dbReference>
<keyword evidence="1" id="KW-0963">Cytoplasm</keyword>
<dbReference type="SMART" id="SM00760">
    <property type="entry name" value="Bac_DnaA_C"/>
    <property type="match status" value="1"/>
</dbReference>
<evidence type="ECO:0000256" key="2">
    <source>
        <dbReference type="ARBA" id="ARBA00022705"/>
    </source>
</evidence>
<gene>
    <name evidence="10" type="ORF">SBF1_1200024</name>
</gene>
<dbReference type="GO" id="GO:0008289">
    <property type="term" value="F:lipid binding"/>
    <property type="evidence" value="ECO:0007669"/>
    <property type="project" value="UniProtKB-KW"/>
</dbReference>
<dbReference type="PANTHER" id="PTHR30050">
    <property type="entry name" value="CHROMOSOMAL REPLICATION INITIATOR PROTEIN DNAA"/>
    <property type="match status" value="1"/>
</dbReference>
<evidence type="ECO:0000259" key="9">
    <source>
        <dbReference type="SMART" id="SM00760"/>
    </source>
</evidence>
<evidence type="ECO:0000256" key="4">
    <source>
        <dbReference type="ARBA" id="ARBA00022840"/>
    </source>
</evidence>
<comment type="similarity">
    <text evidence="7">Belongs to the DnaA family.</text>
</comment>
<dbReference type="Gene3D" id="3.40.50.300">
    <property type="entry name" value="P-loop containing nucleotide triphosphate hydrolases"/>
    <property type="match status" value="1"/>
</dbReference>
<dbReference type="InterPro" id="IPR018312">
    <property type="entry name" value="Chromosome_initiator_DnaA_CS"/>
</dbReference>
<dbReference type="AlphaFoldDB" id="A0A2U3K0U2"/>
<dbReference type="InterPro" id="IPR020591">
    <property type="entry name" value="Chromosome_initiator_DnaA-like"/>
</dbReference>
<keyword evidence="2 7" id="KW-0235">DNA replication</keyword>
<sequence length="322" mass="37837">MNWFLSEFNILVWRLINNYEPDKAPDVTLIYGPRGIGKSALLRYLYQQVGLNEKSILTNALSFSRQYAYAAQNNKLNLFRHRYRSTRLLLIDDLQFFEGKVKTIEELHYTYEYVLGNGGKMVFTLEAEMPQLDFLGERLASRFLSGVVVPINRLRENEMERFLEEYSHYKHLFMDRLVLEVIAERTNNLTDATKVLEQFIKFAELQQDELNLSCFQAFWDHEERKKDVLADPLNIIRMAAQTMEVPIADLVGTSRTPRVNEARQLAIYTIRTLCQISYPAIAVYFNRNHSTMISSFKKMQEKLDNNQELKEKYKIILNVFKA</sequence>
<dbReference type="GO" id="GO:0003688">
    <property type="term" value="F:DNA replication origin binding"/>
    <property type="evidence" value="ECO:0007669"/>
    <property type="project" value="InterPro"/>
</dbReference>
<evidence type="ECO:0000256" key="3">
    <source>
        <dbReference type="ARBA" id="ARBA00022741"/>
    </source>
</evidence>
<dbReference type="GO" id="GO:0006270">
    <property type="term" value="P:DNA replication initiation"/>
    <property type="evidence" value="ECO:0007669"/>
    <property type="project" value="InterPro"/>
</dbReference>
<name>A0A2U3K0U2_9FIRM</name>
<evidence type="ECO:0000256" key="1">
    <source>
        <dbReference type="ARBA" id="ARBA00022490"/>
    </source>
</evidence>
<dbReference type="Pfam" id="PF08299">
    <property type="entry name" value="Bac_DnaA_C"/>
    <property type="match status" value="1"/>
</dbReference>
<evidence type="ECO:0000256" key="6">
    <source>
        <dbReference type="ARBA" id="ARBA00023125"/>
    </source>
</evidence>
<dbReference type="Pfam" id="PF00308">
    <property type="entry name" value="Bac_DnaA"/>
    <property type="match status" value="1"/>
</dbReference>
<dbReference type="SUPFAM" id="SSF52540">
    <property type="entry name" value="P-loop containing nucleoside triphosphate hydrolases"/>
    <property type="match status" value="1"/>
</dbReference>
<feature type="domain" description="Chromosomal replication initiator DnaA C-terminal" evidence="9">
    <location>
        <begin position="231"/>
        <end position="299"/>
    </location>
</feature>
<dbReference type="InterPro" id="IPR027417">
    <property type="entry name" value="P-loop_NTPase"/>
</dbReference>
<dbReference type="GO" id="GO:0006275">
    <property type="term" value="P:regulation of DNA replication"/>
    <property type="evidence" value="ECO:0007669"/>
    <property type="project" value="InterPro"/>
</dbReference>
<evidence type="ECO:0000313" key="11">
    <source>
        <dbReference type="Proteomes" id="UP000238916"/>
    </source>
</evidence>
<reference evidence="11" key="1">
    <citation type="submission" date="2018-02" db="EMBL/GenBank/DDBJ databases">
        <authorList>
            <person name="Hausmann B."/>
        </authorList>
    </citation>
    <scope>NUCLEOTIDE SEQUENCE [LARGE SCALE GENOMIC DNA]</scope>
    <source>
        <strain evidence="11">Peat soil MAG SbF1</strain>
    </source>
</reference>
<dbReference type="PANTHER" id="PTHR30050:SF2">
    <property type="entry name" value="CHROMOSOMAL REPLICATION INITIATOR PROTEIN DNAA"/>
    <property type="match status" value="1"/>
</dbReference>
<dbReference type="SUPFAM" id="SSF48295">
    <property type="entry name" value="TrpR-like"/>
    <property type="match status" value="1"/>
</dbReference>
<organism evidence="10 11">
    <name type="scientific">Candidatus Desulfosporosinus infrequens</name>
    <dbReference type="NCBI Taxonomy" id="2043169"/>
    <lineage>
        <taxon>Bacteria</taxon>
        <taxon>Bacillati</taxon>
        <taxon>Bacillota</taxon>
        <taxon>Clostridia</taxon>
        <taxon>Eubacteriales</taxon>
        <taxon>Desulfitobacteriaceae</taxon>
        <taxon>Desulfosporosinus</taxon>
    </lineage>
</organism>
<dbReference type="Gene3D" id="1.10.1750.10">
    <property type="match status" value="1"/>
</dbReference>
<dbReference type="InterPro" id="IPR003593">
    <property type="entry name" value="AAA+_ATPase"/>
</dbReference>
<dbReference type="Proteomes" id="UP000238916">
    <property type="component" value="Unassembled WGS sequence"/>
</dbReference>
<evidence type="ECO:0000259" key="8">
    <source>
        <dbReference type="SMART" id="SM00382"/>
    </source>
</evidence>
<evidence type="ECO:0000313" key="10">
    <source>
        <dbReference type="EMBL" id="SPF33160.1"/>
    </source>
</evidence>
<dbReference type="CDD" id="cd06571">
    <property type="entry name" value="Bac_DnaA_C"/>
    <property type="match status" value="1"/>
</dbReference>
<keyword evidence="4" id="KW-0067">ATP-binding</keyword>
<evidence type="ECO:0000256" key="7">
    <source>
        <dbReference type="RuleBase" id="RU004227"/>
    </source>
</evidence>